<dbReference type="RefSeq" id="WP_188915539.1">
    <property type="nucleotide sequence ID" value="NZ_BMMF01000017.1"/>
</dbReference>
<dbReference type="SUPFAM" id="SSF55681">
    <property type="entry name" value="Class II aaRS and biotin synthetases"/>
    <property type="match status" value="1"/>
</dbReference>
<evidence type="ECO:0000256" key="2">
    <source>
        <dbReference type="ARBA" id="ARBA00023267"/>
    </source>
</evidence>
<accession>A0A917QJ22</accession>
<dbReference type="InterPro" id="IPR003142">
    <property type="entry name" value="BPL_C"/>
</dbReference>
<keyword evidence="2" id="KW-0092">Biotin</keyword>
<dbReference type="CDD" id="cd16442">
    <property type="entry name" value="BPL"/>
    <property type="match status" value="1"/>
</dbReference>
<dbReference type="EC" id="6.3.4.15" evidence="3"/>
<dbReference type="InterPro" id="IPR004143">
    <property type="entry name" value="BPL_LPL_catalytic"/>
</dbReference>
<reference evidence="6 7" key="1">
    <citation type="journal article" date="2014" name="Int. J. Syst. Evol. Microbiol.">
        <title>Complete genome sequence of Corynebacterium casei LMG S-19264T (=DSM 44701T), isolated from a smear-ripened cheese.</title>
        <authorList>
            <consortium name="US DOE Joint Genome Institute (JGI-PGF)"/>
            <person name="Walter F."/>
            <person name="Albersmeier A."/>
            <person name="Kalinowski J."/>
            <person name="Ruckert C."/>
        </authorList>
    </citation>
    <scope>NUCLEOTIDE SEQUENCE [LARGE SCALE GENOMIC DNA]</scope>
    <source>
        <strain evidence="6 7">CGMCC 1.9161</strain>
    </source>
</reference>
<dbReference type="AlphaFoldDB" id="A0A917QJ22"/>
<dbReference type="Gene3D" id="3.30.930.10">
    <property type="entry name" value="Bira Bifunctional Protein, Domain 2"/>
    <property type="match status" value="1"/>
</dbReference>
<proteinExistence type="predicted"/>
<evidence type="ECO:0000256" key="4">
    <source>
        <dbReference type="ARBA" id="ARBA00047846"/>
    </source>
</evidence>
<protein>
    <recommendedName>
        <fullName evidence="3">biotin--[biotin carboxyl-carrier protein] ligase</fullName>
        <ecNumber evidence="3">6.3.4.15</ecNumber>
    </recommendedName>
</protein>
<gene>
    <name evidence="6" type="ORF">GCM10011322_45090</name>
</gene>
<dbReference type="InterPro" id="IPR045864">
    <property type="entry name" value="aa-tRNA-synth_II/BPL/LPL"/>
</dbReference>
<dbReference type="Proteomes" id="UP000600449">
    <property type="component" value="Unassembled WGS sequence"/>
</dbReference>
<evidence type="ECO:0000313" key="7">
    <source>
        <dbReference type="Proteomes" id="UP000600449"/>
    </source>
</evidence>
<dbReference type="PANTHER" id="PTHR12835:SF5">
    <property type="entry name" value="BIOTIN--PROTEIN LIGASE"/>
    <property type="match status" value="1"/>
</dbReference>
<feature type="domain" description="BPL/LPL catalytic" evidence="5">
    <location>
        <begin position="13"/>
        <end position="188"/>
    </location>
</feature>
<dbReference type="PANTHER" id="PTHR12835">
    <property type="entry name" value="BIOTIN PROTEIN LIGASE"/>
    <property type="match status" value="1"/>
</dbReference>
<comment type="caution">
    <text evidence="6">The sequence shown here is derived from an EMBL/GenBank/DDBJ whole genome shotgun (WGS) entry which is preliminary data.</text>
</comment>
<dbReference type="InterPro" id="IPR004408">
    <property type="entry name" value="Biotin_CoA_COase_ligase"/>
</dbReference>
<evidence type="ECO:0000256" key="3">
    <source>
        <dbReference type="ARBA" id="ARBA00024227"/>
    </source>
</evidence>
<dbReference type="PROSITE" id="PS51733">
    <property type="entry name" value="BPL_LPL_CATALYTIC"/>
    <property type="match status" value="1"/>
</dbReference>
<keyword evidence="7" id="KW-1185">Reference proteome</keyword>
<evidence type="ECO:0000256" key="1">
    <source>
        <dbReference type="ARBA" id="ARBA00022598"/>
    </source>
</evidence>
<dbReference type="GO" id="GO:0004077">
    <property type="term" value="F:biotin--[biotin carboxyl-carrier protein] ligase activity"/>
    <property type="evidence" value="ECO:0007669"/>
    <property type="project" value="UniProtKB-EC"/>
</dbReference>
<dbReference type="Pfam" id="PF02237">
    <property type="entry name" value="BPL_C"/>
    <property type="match status" value="1"/>
</dbReference>
<dbReference type="Pfam" id="PF03099">
    <property type="entry name" value="BPL_LplA_LipB"/>
    <property type="match status" value="1"/>
</dbReference>
<sequence length="261" mass="27454">MELSPLAAALGYRLDARAVTGSSNADCAEALRAGDPGRLWVVAARQESGRGRHGRAWSSPEGNLYASCALLSPCPMHEAPQLGYLAGLSLLDAVRAVAPPSVAGRFALKWPNDLLADGGKISGILLEGVARTGGRPGLVMGFGVNVARMPEDAPYPVARLVDLAPGATRERLFLALSDALAERLAAFEAAEPATRLARLREEWTTHAAGREGGARVRVGDGFKRGRVAGLDGHGRLLLETQAGIETIDAGDMTISTRDDRE</sequence>
<dbReference type="GO" id="GO:0005737">
    <property type="term" value="C:cytoplasm"/>
    <property type="evidence" value="ECO:0007669"/>
    <property type="project" value="TreeGrafter"/>
</dbReference>
<comment type="catalytic activity">
    <reaction evidence="4">
        <text>biotin + L-lysyl-[protein] + ATP = N(6)-biotinyl-L-lysyl-[protein] + AMP + diphosphate + H(+)</text>
        <dbReference type="Rhea" id="RHEA:11756"/>
        <dbReference type="Rhea" id="RHEA-COMP:9752"/>
        <dbReference type="Rhea" id="RHEA-COMP:10505"/>
        <dbReference type="ChEBI" id="CHEBI:15378"/>
        <dbReference type="ChEBI" id="CHEBI:29969"/>
        <dbReference type="ChEBI" id="CHEBI:30616"/>
        <dbReference type="ChEBI" id="CHEBI:33019"/>
        <dbReference type="ChEBI" id="CHEBI:57586"/>
        <dbReference type="ChEBI" id="CHEBI:83144"/>
        <dbReference type="ChEBI" id="CHEBI:456215"/>
        <dbReference type="EC" id="6.3.4.15"/>
    </reaction>
</comment>
<evidence type="ECO:0000313" key="6">
    <source>
        <dbReference type="EMBL" id="GGK53214.1"/>
    </source>
</evidence>
<organism evidence="6 7">
    <name type="scientific">Salinarimonas ramus</name>
    <dbReference type="NCBI Taxonomy" id="690164"/>
    <lineage>
        <taxon>Bacteria</taxon>
        <taxon>Pseudomonadati</taxon>
        <taxon>Pseudomonadota</taxon>
        <taxon>Alphaproteobacteria</taxon>
        <taxon>Hyphomicrobiales</taxon>
        <taxon>Salinarimonadaceae</taxon>
        <taxon>Salinarimonas</taxon>
    </lineage>
</organism>
<name>A0A917QJ22_9HYPH</name>
<evidence type="ECO:0000259" key="5">
    <source>
        <dbReference type="PROSITE" id="PS51733"/>
    </source>
</evidence>
<dbReference type="NCBIfam" id="TIGR00121">
    <property type="entry name" value="birA_ligase"/>
    <property type="match status" value="1"/>
</dbReference>
<dbReference type="EMBL" id="BMMF01000017">
    <property type="protein sequence ID" value="GGK53214.1"/>
    <property type="molecule type" value="Genomic_DNA"/>
</dbReference>
<keyword evidence="1 6" id="KW-0436">Ligase</keyword>